<proteinExistence type="predicted"/>
<dbReference type="PROSITE" id="PS50885">
    <property type="entry name" value="HAMP"/>
    <property type="match status" value="1"/>
</dbReference>
<dbReference type="AlphaFoldDB" id="A0A944DHA3"/>
<evidence type="ECO:0000313" key="15">
    <source>
        <dbReference type="Proteomes" id="UP000694660"/>
    </source>
</evidence>
<evidence type="ECO:0000259" key="13">
    <source>
        <dbReference type="PROSITE" id="PS50885"/>
    </source>
</evidence>
<evidence type="ECO:0000256" key="4">
    <source>
        <dbReference type="ARBA" id="ARBA00022553"/>
    </source>
</evidence>
<feature type="domain" description="Histidine kinase" evidence="12">
    <location>
        <begin position="249"/>
        <end position="449"/>
    </location>
</feature>
<dbReference type="PROSITE" id="PS50109">
    <property type="entry name" value="HIS_KIN"/>
    <property type="match status" value="1"/>
</dbReference>
<protein>
    <recommendedName>
        <fullName evidence="3">histidine kinase</fullName>
        <ecNumber evidence="3">2.7.13.3</ecNumber>
    </recommendedName>
</protein>
<accession>A0A944DHA3</accession>
<dbReference type="InterPro" id="IPR004358">
    <property type="entry name" value="Sig_transdc_His_kin-like_C"/>
</dbReference>
<gene>
    <name evidence="14" type="ORF">I8J34_16850</name>
</gene>
<dbReference type="Gene3D" id="3.30.565.10">
    <property type="entry name" value="Histidine kinase-like ATPase, C-terminal domain"/>
    <property type="match status" value="1"/>
</dbReference>
<keyword evidence="8 11" id="KW-1133">Transmembrane helix</keyword>
<keyword evidence="10 11" id="KW-0472">Membrane</keyword>
<dbReference type="PANTHER" id="PTHR45436:SF5">
    <property type="entry name" value="SENSOR HISTIDINE KINASE TRCS"/>
    <property type="match status" value="1"/>
</dbReference>
<dbReference type="GO" id="GO:0005886">
    <property type="term" value="C:plasma membrane"/>
    <property type="evidence" value="ECO:0007669"/>
    <property type="project" value="TreeGrafter"/>
</dbReference>
<name>A0A944DHA3_DENI1</name>
<evidence type="ECO:0000256" key="10">
    <source>
        <dbReference type="ARBA" id="ARBA00023136"/>
    </source>
</evidence>
<dbReference type="PANTHER" id="PTHR45436">
    <property type="entry name" value="SENSOR HISTIDINE KINASE YKOH"/>
    <property type="match status" value="1"/>
</dbReference>
<evidence type="ECO:0000256" key="2">
    <source>
        <dbReference type="ARBA" id="ARBA00004370"/>
    </source>
</evidence>
<keyword evidence="9" id="KW-0902">Two-component regulatory system</keyword>
<keyword evidence="15" id="KW-1185">Reference proteome</keyword>
<evidence type="ECO:0000256" key="5">
    <source>
        <dbReference type="ARBA" id="ARBA00022679"/>
    </source>
</evidence>
<dbReference type="InterPro" id="IPR003594">
    <property type="entry name" value="HATPase_dom"/>
</dbReference>
<keyword evidence="4" id="KW-0597">Phosphoprotein</keyword>
<evidence type="ECO:0000256" key="8">
    <source>
        <dbReference type="ARBA" id="ARBA00022989"/>
    </source>
</evidence>
<evidence type="ECO:0000256" key="9">
    <source>
        <dbReference type="ARBA" id="ARBA00023012"/>
    </source>
</evidence>
<evidence type="ECO:0000256" key="7">
    <source>
        <dbReference type="ARBA" id="ARBA00022777"/>
    </source>
</evidence>
<comment type="catalytic activity">
    <reaction evidence="1">
        <text>ATP + protein L-histidine = ADP + protein N-phospho-L-histidine.</text>
        <dbReference type="EC" id="2.7.13.3"/>
    </reaction>
</comment>
<evidence type="ECO:0000259" key="12">
    <source>
        <dbReference type="PROSITE" id="PS50109"/>
    </source>
</evidence>
<dbReference type="EMBL" id="JAEKFT010000021">
    <property type="protein sequence ID" value="MBT0962853.1"/>
    <property type="molecule type" value="Genomic_DNA"/>
</dbReference>
<comment type="caution">
    <text evidence="14">The sequence shown here is derived from an EMBL/GenBank/DDBJ whole genome shotgun (WGS) entry which is preliminary data.</text>
</comment>
<dbReference type="InterPro" id="IPR036890">
    <property type="entry name" value="HATPase_C_sf"/>
</dbReference>
<dbReference type="PRINTS" id="PR00344">
    <property type="entry name" value="BCTRLSENSOR"/>
</dbReference>
<dbReference type="GO" id="GO:0004673">
    <property type="term" value="F:protein histidine kinase activity"/>
    <property type="evidence" value="ECO:0007669"/>
    <property type="project" value="UniProtKB-EC"/>
</dbReference>
<keyword evidence="5" id="KW-0808">Transferase</keyword>
<evidence type="ECO:0000256" key="6">
    <source>
        <dbReference type="ARBA" id="ARBA00022692"/>
    </source>
</evidence>
<dbReference type="InterPro" id="IPR003660">
    <property type="entry name" value="HAMP_dom"/>
</dbReference>
<sequence length="449" mass="48318">MHRSLRLRLLAGSLVWILAAVAITGVLLADLFGQHVRERVDAELHGHLDQLTALFEIAPDGTATLRMPLSDPRLSRPYAGLYWQVDGGPAGTIGLLRSRSLWDTALSVPPDTLADGEVHVHDVDGPDASRVRLMERLIRPAEQPDTAYRLIVALDTRQIHEPVEEFATLLAIALGVLALGLGAAAVLQVGIGLAPLGRMRQALGAVRDGHTRRLEGDYPREVQPLVDELNTLLAHDEAMVERARTQAGNLAHAVKTPLTILANAARNDPSELARLVDEQVGDARRQVDYHLARARAAVAVQQPGLRTPLRPVLDGLIRVMRRLHAERDLHIAMADVADTLACRGDAQDLQEILGNLLDNACKWAARQVSITAATADGQLVVHIDDDGPGLDEAQRSAVLARGVRADEHTPGSGLGLAIAHELARVYGGDLRLDISPLGGLRATLTMPSA</sequence>
<keyword evidence="6 11" id="KW-0812">Transmembrane</keyword>
<organism evidence="14 15">
    <name type="scientific">Denitromonas iodatirespirans</name>
    <dbReference type="NCBI Taxonomy" id="2795389"/>
    <lineage>
        <taxon>Bacteria</taxon>
        <taxon>Pseudomonadati</taxon>
        <taxon>Pseudomonadota</taxon>
        <taxon>Betaproteobacteria</taxon>
        <taxon>Rhodocyclales</taxon>
        <taxon>Zoogloeaceae</taxon>
        <taxon>Denitromonas</taxon>
    </lineage>
</organism>
<dbReference type="InterPro" id="IPR005467">
    <property type="entry name" value="His_kinase_dom"/>
</dbReference>
<evidence type="ECO:0000256" key="3">
    <source>
        <dbReference type="ARBA" id="ARBA00012438"/>
    </source>
</evidence>
<comment type="subcellular location">
    <subcellularLocation>
        <location evidence="2">Membrane</location>
    </subcellularLocation>
</comment>
<feature type="domain" description="HAMP" evidence="13">
    <location>
        <begin position="190"/>
        <end position="241"/>
    </location>
</feature>
<keyword evidence="7 14" id="KW-0418">Kinase</keyword>
<reference evidence="15" key="1">
    <citation type="journal article" date="2022" name="ISME J.">
        <title>Genetic and phylogenetic analysis of dissimilatory iodate-reducing bacteria identifies potential niches across the world's oceans.</title>
        <authorList>
            <person name="Reyes-Umana V."/>
            <person name="Henning Z."/>
            <person name="Lee K."/>
            <person name="Barnum T.P."/>
            <person name="Coates J.D."/>
        </authorList>
    </citation>
    <scope>NUCLEOTIDE SEQUENCE [LARGE SCALE GENOMIC DNA]</scope>
    <source>
        <strain evidence="15">IR12</strain>
    </source>
</reference>
<evidence type="ECO:0000256" key="1">
    <source>
        <dbReference type="ARBA" id="ARBA00000085"/>
    </source>
</evidence>
<dbReference type="SUPFAM" id="SSF55874">
    <property type="entry name" value="ATPase domain of HSP90 chaperone/DNA topoisomerase II/histidine kinase"/>
    <property type="match status" value="1"/>
</dbReference>
<dbReference type="Proteomes" id="UP000694660">
    <property type="component" value="Unassembled WGS sequence"/>
</dbReference>
<dbReference type="SMART" id="SM00387">
    <property type="entry name" value="HATPase_c"/>
    <property type="match status" value="1"/>
</dbReference>
<feature type="transmembrane region" description="Helical" evidence="11">
    <location>
        <begin position="166"/>
        <end position="191"/>
    </location>
</feature>
<evidence type="ECO:0000313" key="14">
    <source>
        <dbReference type="EMBL" id="MBT0962853.1"/>
    </source>
</evidence>
<dbReference type="EC" id="2.7.13.3" evidence="3"/>
<evidence type="ECO:0000256" key="11">
    <source>
        <dbReference type="SAM" id="Phobius"/>
    </source>
</evidence>
<dbReference type="InterPro" id="IPR050428">
    <property type="entry name" value="TCS_sensor_his_kinase"/>
</dbReference>
<dbReference type="Pfam" id="PF02518">
    <property type="entry name" value="HATPase_c"/>
    <property type="match status" value="1"/>
</dbReference>
<dbReference type="GO" id="GO:0000160">
    <property type="term" value="P:phosphorelay signal transduction system"/>
    <property type="evidence" value="ECO:0007669"/>
    <property type="project" value="UniProtKB-KW"/>
</dbReference>